<evidence type="ECO:0000256" key="7">
    <source>
        <dbReference type="ARBA" id="ARBA00023228"/>
    </source>
</evidence>
<feature type="domain" description="Major facilitator superfamily (MFS) profile" evidence="26">
    <location>
        <begin position="19"/>
        <end position="423"/>
    </location>
</feature>
<feature type="transmembrane region" description="Helical" evidence="25">
    <location>
        <begin position="117"/>
        <end position="135"/>
    </location>
</feature>
<comment type="similarity">
    <text evidence="2">Belongs to the major facilitator superfamily.</text>
</comment>
<feature type="transmembrane region" description="Helical" evidence="25">
    <location>
        <begin position="181"/>
        <end position="200"/>
    </location>
</feature>
<evidence type="ECO:0000256" key="11">
    <source>
        <dbReference type="ARBA" id="ARBA00044884"/>
    </source>
</evidence>
<accession>A0A8J3D9S7</accession>
<dbReference type="InterPro" id="IPR036259">
    <property type="entry name" value="MFS_trans_sf"/>
</dbReference>
<comment type="function">
    <text evidence="23">Lysosomal dipeptide uniporter that selectively exports lysine, arginine or histidine-containing dipeptides with a net positive charge from the lysosome lumen into the cytosol. Could play a role in a specific type of protein O-glycosylation indirectly regulating macrophages migration and tissue invasion. Also essential for liver homeostasis.</text>
</comment>
<evidence type="ECO:0000256" key="23">
    <source>
        <dbReference type="ARBA" id="ARBA00045709"/>
    </source>
</evidence>
<evidence type="ECO:0000256" key="19">
    <source>
        <dbReference type="ARBA" id="ARBA00044919"/>
    </source>
</evidence>
<comment type="catalytic activity">
    <reaction evidence="16">
        <text>L-lysyl-L-lysine(out) = L-lysyl-L-lysine(in)</text>
        <dbReference type="Rhea" id="RHEA:79403"/>
        <dbReference type="ChEBI" id="CHEBI:229956"/>
    </reaction>
</comment>
<dbReference type="Gene3D" id="1.20.1250.20">
    <property type="entry name" value="MFS general substrate transporter like domains"/>
    <property type="match status" value="2"/>
</dbReference>
<feature type="transmembrane region" description="Helical" evidence="25">
    <location>
        <begin position="294"/>
        <end position="313"/>
    </location>
</feature>
<evidence type="ECO:0000256" key="1">
    <source>
        <dbReference type="ARBA" id="ARBA00004155"/>
    </source>
</evidence>
<comment type="catalytic activity">
    <reaction evidence="9">
        <text>L-histidyl-glycine(out) = L-histidyl-glycine(in)</text>
        <dbReference type="Rhea" id="RHEA:79395"/>
        <dbReference type="ChEBI" id="CHEBI:229957"/>
    </reaction>
</comment>
<keyword evidence="6 25" id="KW-0472">Membrane</keyword>
<comment type="subunit">
    <text evidence="24">Homodimer. Interacts with lysosomal protein GLMP (via lumenal domain); the interaction starts while both proteins are still in the endoplasmic reticulum and is required for stabilization of MFSD1 in lysosomes but has no direct effect on its targeting to lysosomes or transporter activity.</text>
</comment>
<dbReference type="PANTHER" id="PTHR23512">
    <property type="entry name" value="MAJOR FACILITATOR SUPERFAMILY DOMAIN-CONTAINING PROTEIN 1"/>
    <property type="match status" value="1"/>
</dbReference>
<dbReference type="Pfam" id="PF07690">
    <property type="entry name" value="MFS_1"/>
    <property type="match status" value="1"/>
</dbReference>
<dbReference type="GO" id="GO:0022857">
    <property type="term" value="F:transmembrane transporter activity"/>
    <property type="evidence" value="ECO:0007669"/>
    <property type="project" value="InterPro"/>
</dbReference>
<comment type="catalytic activity">
    <reaction evidence="10">
        <text>L-alpha-aminoacyl-L-arginine(out) = L-alpha-aminoacyl-L-arginine(in)</text>
        <dbReference type="Rhea" id="RHEA:79367"/>
        <dbReference type="ChEBI" id="CHEBI:229968"/>
    </reaction>
</comment>
<feature type="transmembrane region" description="Helical" evidence="25">
    <location>
        <begin position="51"/>
        <end position="68"/>
    </location>
</feature>
<feature type="transmembrane region" description="Helical" evidence="25">
    <location>
        <begin position="266"/>
        <end position="285"/>
    </location>
</feature>
<evidence type="ECO:0000256" key="25">
    <source>
        <dbReference type="SAM" id="Phobius"/>
    </source>
</evidence>
<dbReference type="InterPro" id="IPR011701">
    <property type="entry name" value="MFS"/>
</dbReference>
<dbReference type="AlphaFoldDB" id="A0A8J3D9S7"/>
<comment type="catalytic activity">
    <reaction evidence="15">
        <text>L-arginyl-L-alpha-amino acid(out) = L-arginyl-L-alpha-amino acid(in)</text>
        <dbReference type="Rhea" id="RHEA:79371"/>
        <dbReference type="ChEBI" id="CHEBI:84315"/>
    </reaction>
</comment>
<comment type="catalytic activity">
    <reaction evidence="14">
        <text>L-aspartyl-L-lysine(out) = L-aspartyl-L-lysine(in)</text>
        <dbReference type="Rhea" id="RHEA:79411"/>
        <dbReference type="ChEBI" id="CHEBI:229953"/>
    </reaction>
</comment>
<keyword evidence="3" id="KW-0813">Transport</keyword>
<evidence type="ECO:0000256" key="17">
    <source>
        <dbReference type="ARBA" id="ARBA00044903"/>
    </source>
</evidence>
<dbReference type="SUPFAM" id="SSF103473">
    <property type="entry name" value="MFS general substrate transporter"/>
    <property type="match status" value="1"/>
</dbReference>
<keyword evidence="4 25" id="KW-0812">Transmembrane</keyword>
<feature type="transmembrane region" description="Helical" evidence="25">
    <location>
        <begin position="88"/>
        <end position="105"/>
    </location>
</feature>
<feature type="transmembrane region" description="Helical" evidence="25">
    <location>
        <begin position="319"/>
        <end position="343"/>
    </location>
</feature>
<comment type="catalytic activity">
    <reaction evidence="8">
        <text>L-lysyl-L-alanine(out) = L-lysyl-L-alanine(in)</text>
        <dbReference type="Rhea" id="RHEA:79399"/>
        <dbReference type="ChEBI" id="CHEBI:229954"/>
    </reaction>
</comment>
<evidence type="ECO:0000256" key="4">
    <source>
        <dbReference type="ARBA" id="ARBA00022692"/>
    </source>
</evidence>
<evidence type="ECO:0000259" key="26">
    <source>
        <dbReference type="PROSITE" id="PS50850"/>
    </source>
</evidence>
<reference evidence="27" key="2">
    <citation type="submission" date="2020-09" db="EMBL/GenBank/DDBJ databases">
        <authorList>
            <person name="Sun Q."/>
            <person name="Kim S."/>
        </authorList>
    </citation>
    <scope>NUCLEOTIDE SEQUENCE</scope>
    <source>
        <strain evidence="27">KCTC 12870</strain>
    </source>
</reference>
<comment type="catalytic activity">
    <reaction evidence="20">
        <text>L-lysyl-glycine(out) = L-lysyl-glycine(in)</text>
        <dbReference type="Rhea" id="RHEA:79407"/>
        <dbReference type="ChEBI" id="CHEBI:191202"/>
    </reaction>
</comment>
<evidence type="ECO:0000256" key="18">
    <source>
        <dbReference type="ARBA" id="ARBA00044912"/>
    </source>
</evidence>
<evidence type="ECO:0000256" key="15">
    <source>
        <dbReference type="ARBA" id="ARBA00044899"/>
    </source>
</evidence>
<evidence type="ECO:0000256" key="21">
    <source>
        <dbReference type="ARBA" id="ARBA00044985"/>
    </source>
</evidence>
<keyword evidence="28" id="KW-1185">Reference proteome</keyword>
<dbReference type="RefSeq" id="WP_194500002.1">
    <property type="nucleotide sequence ID" value="NZ_BMXG01000003.1"/>
</dbReference>
<evidence type="ECO:0000256" key="12">
    <source>
        <dbReference type="ARBA" id="ARBA00044891"/>
    </source>
</evidence>
<evidence type="ECO:0000256" key="14">
    <source>
        <dbReference type="ARBA" id="ARBA00044898"/>
    </source>
</evidence>
<evidence type="ECO:0000256" key="5">
    <source>
        <dbReference type="ARBA" id="ARBA00022989"/>
    </source>
</evidence>
<evidence type="ECO:0000256" key="22">
    <source>
        <dbReference type="ARBA" id="ARBA00045018"/>
    </source>
</evidence>
<comment type="catalytic activity">
    <reaction evidence="19">
        <text>L-alanyl-L-lysine(out) = L-alanyl-L-lysine(in)</text>
        <dbReference type="Rhea" id="RHEA:79415"/>
        <dbReference type="ChEBI" id="CHEBI:192470"/>
    </reaction>
</comment>
<comment type="catalytic activity">
    <reaction evidence="17">
        <text>L-arginyl-glycine(out) = L-arginyl-glycine(in)</text>
        <dbReference type="Rhea" id="RHEA:79391"/>
        <dbReference type="ChEBI" id="CHEBI:229955"/>
    </reaction>
</comment>
<comment type="subcellular location">
    <subcellularLocation>
        <location evidence="1">Lysosome membrane</location>
        <topology evidence="1">Multi-pass membrane protein</topology>
    </subcellularLocation>
</comment>
<keyword evidence="7" id="KW-0458">Lysosome</keyword>
<dbReference type="PROSITE" id="PS50850">
    <property type="entry name" value="MFS"/>
    <property type="match status" value="1"/>
</dbReference>
<name>A0A8J3D9S7_9BACT</name>
<evidence type="ECO:0000256" key="20">
    <source>
        <dbReference type="ARBA" id="ARBA00044924"/>
    </source>
</evidence>
<evidence type="ECO:0000256" key="8">
    <source>
        <dbReference type="ARBA" id="ARBA00044876"/>
    </source>
</evidence>
<dbReference type="Proteomes" id="UP000642829">
    <property type="component" value="Unassembled WGS sequence"/>
</dbReference>
<evidence type="ECO:0000313" key="27">
    <source>
        <dbReference type="EMBL" id="GHB94212.1"/>
    </source>
</evidence>
<comment type="caution">
    <text evidence="27">The sequence shown here is derived from an EMBL/GenBank/DDBJ whole genome shotgun (WGS) entry which is preliminary data.</text>
</comment>
<dbReference type="GO" id="GO:0005765">
    <property type="term" value="C:lysosomal membrane"/>
    <property type="evidence" value="ECO:0007669"/>
    <property type="project" value="UniProtKB-SubCell"/>
</dbReference>
<protein>
    <recommendedName>
        <fullName evidence="21">Lysosomal dipeptide transporter MFSD1</fullName>
    </recommendedName>
    <alternativeName>
        <fullName evidence="22">Major facilitator superfamily domain-containing protein 1</fullName>
    </alternativeName>
</protein>
<comment type="catalytic activity">
    <reaction evidence="12">
        <text>L-lysyl-L-alpha-amino acid(out) = L-lysyl-L-alpha-amino acid(in)</text>
        <dbReference type="Rhea" id="RHEA:79387"/>
        <dbReference type="ChEBI" id="CHEBI:229965"/>
    </reaction>
</comment>
<evidence type="ECO:0000256" key="24">
    <source>
        <dbReference type="ARBA" id="ARBA00046376"/>
    </source>
</evidence>
<sequence>MAGFVDAGNVREGPGGVRAWMIWGTAALFYLYEFFVRVAPSVMENDLQSSFQLSAGALGGILGVYYYIYAPMQLVVGPALDRFSAKALLAPACLLCALGCIFVMSGHSGPMLGLARLCQGFGSSFAFVGTMYLAAEWFPRNKLTLLSGLTTSLGMMGAIVGNAGIAKAVSDYGWRITMKDAGFFGLFILLLIIFVIPHRAPHRVAKSHAKKANLLHGLKTVLFNPQTWLTGIVTAALYMPLSVIGALWGVQYIMALTGETKVEASGAVSMLYVGWLIGGPFVGWLSERIGHRRLLLTASSALTVVGTALLLVFSSISLWSVYALMLLIGLVSSPQVIGFVVAVEHNPREYSGTSIAVTNMMVMLLAGLGMAIFGEVLDWTSGNAALNDDGHYPINAYRKAMVMLPIFAAIGGLAAWVLSESIDRKAHMEAREQDLAK</sequence>
<evidence type="ECO:0000256" key="2">
    <source>
        <dbReference type="ARBA" id="ARBA00008335"/>
    </source>
</evidence>
<keyword evidence="5 25" id="KW-1133">Transmembrane helix</keyword>
<dbReference type="CDD" id="cd06174">
    <property type="entry name" value="MFS"/>
    <property type="match status" value="1"/>
</dbReference>
<gene>
    <name evidence="27" type="ORF">GCM10007047_07350</name>
</gene>
<feature type="transmembrane region" description="Helical" evidence="25">
    <location>
        <begin position="228"/>
        <end position="254"/>
    </location>
</feature>
<feature type="transmembrane region" description="Helical" evidence="25">
    <location>
        <begin position="20"/>
        <end position="39"/>
    </location>
</feature>
<evidence type="ECO:0000256" key="9">
    <source>
        <dbReference type="ARBA" id="ARBA00044878"/>
    </source>
</evidence>
<evidence type="ECO:0000256" key="3">
    <source>
        <dbReference type="ARBA" id="ARBA00022448"/>
    </source>
</evidence>
<dbReference type="EMBL" id="BMXG01000003">
    <property type="protein sequence ID" value="GHB94212.1"/>
    <property type="molecule type" value="Genomic_DNA"/>
</dbReference>
<dbReference type="PANTHER" id="PTHR23512:SF3">
    <property type="entry name" value="MAJOR FACILITATOR SUPERFAMILY DOMAIN-CONTAINING PROTEIN 1"/>
    <property type="match status" value="1"/>
</dbReference>
<proteinExistence type="inferred from homology"/>
<evidence type="ECO:0000256" key="16">
    <source>
        <dbReference type="ARBA" id="ARBA00044900"/>
    </source>
</evidence>
<organism evidence="27 28">
    <name type="scientific">Cerasicoccus arenae</name>
    <dbReference type="NCBI Taxonomy" id="424488"/>
    <lineage>
        <taxon>Bacteria</taxon>
        <taxon>Pseudomonadati</taxon>
        <taxon>Verrucomicrobiota</taxon>
        <taxon>Opitutia</taxon>
        <taxon>Puniceicoccales</taxon>
        <taxon>Cerasicoccaceae</taxon>
        <taxon>Cerasicoccus</taxon>
    </lineage>
</organism>
<feature type="transmembrane region" description="Helical" evidence="25">
    <location>
        <begin position="355"/>
        <end position="377"/>
    </location>
</feature>
<evidence type="ECO:0000256" key="6">
    <source>
        <dbReference type="ARBA" id="ARBA00023136"/>
    </source>
</evidence>
<reference evidence="27" key="1">
    <citation type="journal article" date="2014" name="Int. J. Syst. Evol. Microbiol.">
        <title>Complete genome sequence of Corynebacterium casei LMG S-19264T (=DSM 44701T), isolated from a smear-ripened cheese.</title>
        <authorList>
            <consortium name="US DOE Joint Genome Institute (JGI-PGF)"/>
            <person name="Walter F."/>
            <person name="Albersmeier A."/>
            <person name="Kalinowski J."/>
            <person name="Ruckert C."/>
        </authorList>
    </citation>
    <scope>NUCLEOTIDE SEQUENCE</scope>
    <source>
        <strain evidence="27">KCTC 12870</strain>
    </source>
</reference>
<evidence type="ECO:0000256" key="13">
    <source>
        <dbReference type="ARBA" id="ARBA00044893"/>
    </source>
</evidence>
<evidence type="ECO:0000256" key="10">
    <source>
        <dbReference type="ARBA" id="ARBA00044881"/>
    </source>
</evidence>
<comment type="catalytic activity">
    <reaction evidence="11">
        <text>L-alpha-aminoacyl-L-histidine(out) = L-alpha-aminoacyl-L-histidine(in)</text>
        <dbReference type="Rhea" id="RHEA:79375"/>
        <dbReference type="ChEBI" id="CHEBI:229967"/>
    </reaction>
</comment>
<feature type="transmembrane region" description="Helical" evidence="25">
    <location>
        <begin position="397"/>
        <end position="418"/>
    </location>
</feature>
<dbReference type="InterPro" id="IPR020846">
    <property type="entry name" value="MFS_dom"/>
</dbReference>
<comment type="catalytic activity">
    <reaction evidence="13">
        <text>L-alpha-aminoacyl-L-lysine(out) = L-alpha-aminoacyl-L-lysine(in)</text>
        <dbReference type="Rhea" id="RHEA:79383"/>
        <dbReference type="ChEBI" id="CHEBI:229966"/>
    </reaction>
</comment>
<dbReference type="InterPro" id="IPR052187">
    <property type="entry name" value="MFSD1"/>
</dbReference>
<evidence type="ECO:0000313" key="28">
    <source>
        <dbReference type="Proteomes" id="UP000642829"/>
    </source>
</evidence>
<comment type="catalytic activity">
    <reaction evidence="18">
        <text>L-histidyl-L-alpha-amino acid(out) = L-histidyl-L-alpha-amino acid(in)</text>
        <dbReference type="Rhea" id="RHEA:79379"/>
        <dbReference type="ChEBI" id="CHEBI:229964"/>
    </reaction>
</comment>